<feature type="non-terminal residue" evidence="1">
    <location>
        <position position="1"/>
    </location>
</feature>
<protein>
    <submittedName>
        <fullName evidence="1">Uncharacterized protein</fullName>
    </submittedName>
</protein>
<reference evidence="1" key="1">
    <citation type="journal article" date="2015" name="Nature">
        <title>Complex archaea that bridge the gap between prokaryotes and eukaryotes.</title>
        <authorList>
            <person name="Spang A."/>
            <person name="Saw J.H."/>
            <person name="Jorgensen S.L."/>
            <person name="Zaremba-Niedzwiedzka K."/>
            <person name="Martijn J."/>
            <person name="Lind A.E."/>
            <person name="van Eijk R."/>
            <person name="Schleper C."/>
            <person name="Guy L."/>
            <person name="Ettema T.J."/>
        </authorList>
    </citation>
    <scope>NUCLEOTIDE SEQUENCE</scope>
</reference>
<accession>A0A0F9B088</accession>
<evidence type="ECO:0000313" key="1">
    <source>
        <dbReference type="EMBL" id="KKL15279.1"/>
    </source>
</evidence>
<proteinExistence type="predicted"/>
<gene>
    <name evidence="1" type="ORF">LCGC14_2507170</name>
</gene>
<name>A0A0F9B088_9ZZZZ</name>
<dbReference type="EMBL" id="LAZR01040121">
    <property type="protein sequence ID" value="KKL15279.1"/>
    <property type="molecule type" value="Genomic_DNA"/>
</dbReference>
<dbReference type="AlphaFoldDB" id="A0A0F9B088"/>
<sequence>AGAIIDISSAMIAITTSNSIRVNPTPGPEASDLGRFVVHPAIIDWITPRRRLIRRPAQVLRDCSYYTG</sequence>
<comment type="caution">
    <text evidence="1">The sequence shown here is derived from an EMBL/GenBank/DDBJ whole genome shotgun (WGS) entry which is preliminary data.</text>
</comment>
<organism evidence="1">
    <name type="scientific">marine sediment metagenome</name>
    <dbReference type="NCBI Taxonomy" id="412755"/>
    <lineage>
        <taxon>unclassified sequences</taxon>
        <taxon>metagenomes</taxon>
        <taxon>ecological metagenomes</taxon>
    </lineage>
</organism>